<name>A0A327WJ98_LARAB</name>
<accession>A0A327WJ98</accession>
<organism evidence="1 2">
    <name type="scientific">Larkinella arboricola</name>
    <dbReference type="NCBI Taxonomy" id="643671"/>
    <lineage>
        <taxon>Bacteria</taxon>
        <taxon>Pseudomonadati</taxon>
        <taxon>Bacteroidota</taxon>
        <taxon>Cytophagia</taxon>
        <taxon>Cytophagales</taxon>
        <taxon>Spirosomataceae</taxon>
        <taxon>Larkinella</taxon>
    </lineage>
</organism>
<dbReference type="Proteomes" id="UP000248790">
    <property type="component" value="Unassembled WGS sequence"/>
</dbReference>
<dbReference type="AlphaFoldDB" id="A0A327WJ98"/>
<gene>
    <name evidence="1" type="ORF">LX87_05658</name>
</gene>
<dbReference type="EMBL" id="QLMC01000021">
    <property type="protein sequence ID" value="RAJ89863.1"/>
    <property type="molecule type" value="Genomic_DNA"/>
</dbReference>
<dbReference type="RefSeq" id="WP_211325391.1">
    <property type="nucleotide sequence ID" value="NZ_QLMC01000021.1"/>
</dbReference>
<reference evidence="1 2" key="1">
    <citation type="submission" date="2018-06" db="EMBL/GenBank/DDBJ databases">
        <title>Genomic Encyclopedia of Archaeal and Bacterial Type Strains, Phase II (KMG-II): from individual species to whole genera.</title>
        <authorList>
            <person name="Goeker M."/>
        </authorList>
    </citation>
    <scope>NUCLEOTIDE SEQUENCE [LARGE SCALE GENOMIC DNA]</scope>
    <source>
        <strain evidence="1 2">DSM 21851</strain>
    </source>
</reference>
<keyword evidence="2" id="KW-1185">Reference proteome</keyword>
<evidence type="ECO:0000313" key="2">
    <source>
        <dbReference type="Proteomes" id="UP000248790"/>
    </source>
</evidence>
<evidence type="ECO:0000313" key="1">
    <source>
        <dbReference type="EMBL" id="RAJ89863.1"/>
    </source>
</evidence>
<proteinExistence type="predicted"/>
<sequence length="240" mass="26331">MDQLIELAANSTLATFHWRDRGVAPTGYIKGMAVVYARVYCKFKAGDATAVEMAKANTGNPDRDALAWYEALFAHAGMTNDTAGVDTLRHLFVLLIGLGMRESSGKFCVGRDQSATNTTAETAEAGLFQTSFNARNASSLLPVLFNQYLANPVGFVEIFREGVKCKAHNLENFGSGPGKEFQRLSKDCPAFAAEFAAVGLRKLRKHWGPINRKEVEIRPECDQLLREVQNVVDALNLCPI</sequence>
<protein>
    <submittedName>
        <fullName evidence="1">Uncharacterized protein</fullName>
    </submittedName>
</protein>
<comment type="caution">
    <text evidence="1">The sequence shown here is derived from an EMBL/GenBank/DDBJ whole genome shotgun (WGS) entry which is preliminary data.</text>
</comment>